<dbReference type="InterPro" id="IPR010335">
    <property type="entry name" value="Mesothelin"/>
</dbReference>
<dbReference type="Gene3D" id="1.20.970.40">
    <property type="match status" value="1"/>
</dbReference>
<evidence type="ECO:0000256" key="6">
    <source>
        <dbReference type="ARBA" id="ARBA00023180"/>
    </source>
</evidence>
<reference evidence="8" key="1">
    <citation type="submission" date="2022-12" db="EMBL/GenBank/DDBJ databases">
        <authorList>
            <person name="Alioto T."/>
            <person name="Alioto T."/>
            <person name="Gomez Garrido J."/>
        </authorList>
    </citation>
    <scope>NUCLEOTIDE SEQUENCE</scope>
</reference>
<keyword evidence="9" id="KW-1185">Reference proteome</keyword>
<keyword evidence="4" id="KW-0130">Cell adhesion</keyword>
<name>A0AA35LAM0_9SAUR</name>
<keyword evidence="7" id="KW-0812">Transmembrane</keyword>
<comment type="subcellular location">
    <subcellularLocation>
        <location evidence="1">Membrane</location>
    </subcellularLocation>
</comment>
<dbReference type="EMBL" id="OX395139">
    <property type="protein sequence ID" value="CAI5792378.1"/>
    <property type="molecule type" value="Genomic_DNA"/>
</dbReference>
<proteinExistence type="inferred from homology"/>
<dbReference type="AlphaFoldDB" id="A0AA35LAM0"/>
<dbReference type="InterPro" id="IPR026664">
    <property type="entry name" value="Stereocilin-rel"/>
</dbReference>
<evidence type="ECO:0000256" key="4">
    <source>
        <dbReference type="ARBA" id="ARBA00022889"/>
    </source>
</evidence>
<comment type="similarity">
    <text evidence="2">Belongs to the mesothelin family.</text>
</comment>
<dbReference type="PANTHER" id="PTHR23412:SF6">
    <property type="entry name" value="MESOTHELIN"/>
    <property type="match status" value="1"/>
</dbReference>
<dbReference type="GO" id="GO:0016020">
    <property type="term" value="C:membrane"/>
    <property type="evidence" value="ECO:0007669"/>
    <property type="project" value="UniProtKB-SubCell"/>
</dbReference>
<evidence type="ECO:0000256" key="5">
    <source>
        <dbReference type="ARBA" id="ARBA00023136"/>
    </source>
</evidence>
<keyword evidence="7" id="KW-1133">Transmembrane helix</keyword>
<feature type="transmembrane region" description="Helical" evidence="7">
    <location>
        <begin position="780"/>
        <end position="800"/>
    </location>
</feature>
<keyword evidence="6" id="KW-0325">Glycoprotein</keyword>
<gene>
    <name evidence="8" type="ORF">PODLI_1B003074</name>
</gene>
<dbReference type="GO" id="GO:0007160">
    <property type="term" value="P:cell-matrix adhesion"/>
    <property type="evidence" value="ECO:0007669"/>
    <property type="project" value="TreeGrafter"/>
</dbReference>
<evidence type="ECO:0000256" key="1">
    <source>
        <dbReference type="ARBA" id="ARBA00004370"/>
    </source>
</evidence>
<evidence type="ECO:0000256" key="3">
    <source>
        <dbReference type="ARBA" id="ARBA00022729"/>
    </source>
</evidence>
<organism evidence="8 9">
    <name type="scientific">Podarcis lilfordi</name>
    <name type="common">Lilford's wall lizard</name>
    <dbReference type="NCBI Taxonomy" id="74358"/>
    <lineage>
        <taxon>Eukaryota</taxon>
        <taxon>Metazoa</taxon>
        <taxon>Chordata</taxon>
        <taxon>Craniata</taxon>
        <taxon>Vertebrata</taxon>
        <taxon>Euteleostomi</taxon>
        <taxon>Lepidosauria</taxon>
        <taxon>Squamata</taxon>
        <taxon>Bifurcata</taxon>
        <taxon>Unidentata</taxon>
        <taxon>Episquamata</taxon>
        <taxon>Laterata</taxon>
        <taxon>Lacertibaenia</taxon>
        <taxon>Lacertidae</taxon>
        <taxon>Podarcis</taxon>
    </lineage>
</organism>
<sequence>MGRDPFGIMLRRSRVFACIVMFGWVMAATASSALKLPVAGLPGSQCDTFSPAILNSLGQKALGLSVQQIENCIPGSMLASSLPSLSKVQGWDPEQAGAILEKLFSSGYQIQDGQSLAALGSLVVGLSHTSLESIPALVVLDAVKVPSFAKQLETVPPTLKTALVEKLVAATAGFNDLVKYTPDSLVPYLPKSLLVPGDTFNIQDLNDKPWTPEQAAMLFPDIIKRVPEIHSLSPSILQGVTCAVAADMDDERFQQLLNVLGQKKVQLSEEQLSCLAKRVLLSGLPEELNNYPKDLFLFLRPSDLAAGENCKEYVTRVGKANIDVLEKDSPQRKQLLSEALACLDIHDLQVTKEDAAILGHLVCDLGADYIAASGNNFLTQLNQCQSFTPEQIKAIQALLSSGRTSFGLPSTWSTSTLEELSGLLPVFDRSILQSIPAGVLKPWLKDFLHHTHMPTEQLASVVKNLHPSRLKRNSGCPADKTITQEVLDDELMPLYYDNEELRQCLDDATLEANLNKISSYAFTEEQLMVLKEKLDRIYPAGYPDSVIRSMGSLRSLMTPEDIKKWKFSSPDTLVALLENAPDDEVAREIIQQYGKSGGQFDATALDAVGGRYMCSLTQGQLKTITENAIKSAKTLNIGGCPQTTKDILYPKAKRAYSDRHNEFPAYYNLIKPYLGGAPGEDLRALSKNNVNMDINTFKGLRKDAVMQLKPTDVKHLLGINVAELKTQENDPFVRDWIVKQKQSELNSLDLGLRGGIPDGYIVVPDEEKKQTSGAPRAATIAHLLHLFPAFLLTLLLASFLS</sequence>
<dbReference type="Pfam" id="PF06060">
    <property type="entry name" value="Mesothelin"/>
    <property type="match status" value="1"/>
</dbReference>
<dbReference type="PANTHER" id="PTHR23412">
    <property type="entry name" value="STEREOCILIN RELATED"/>
    <property type="match status" value="1"/>
</dbReference>
<evidence type="ECO:0000256" key="2">
    <source>
        <dbReference type="ARBA" id="ARBA00011016"/>
    </source>
</evidence>
<evidence type="ECO:0000313" key="8">
    <source>
        <dbReference type="EMBL" id="CAI5792378.1"/>
    </source>
</evidence>
<evidence type="ECO:0000313" key="9">
    <source>
        <dbReference type="Proteomes" id="UP001178461"/>
    </source>
</evidence>
<protein>
    <submittedName>
        <fullName evidence="8">Mesothelin</fullName>
    </submittedName>
</protein>
<evidence type="ECO:0000256" key="7">
    <source>
        <dbReference type="SAM" id="Phobius"/>
    </source>
</evidence>
<keyword evidence="3" id="KW-0732">Signal</keyword>
<dbReference type="Proteomes" id="UP001178461">
    <property type="component" value="Chromosome 14"/>
</dbReference>
<accession>A0AA35LAM0</accession>
<keyword evidence="5 7" id="KW-0472">Membrane</keyword>
<dbReference type="GO" id="GO:0009986">
    <property type="term" value="C:cell surface"/>
    <property type="evidence" value="ECO:0007669"/>
    <property type="project" value="TreeGrafter"/>
</dbReference>